<name>A0AAV1UFH2_9STRA</name>
<accession>A0AAV1UFH2</accession>
<gene>
    <name evidence="1" type="ORF">PM001_LOCUS18176</name>
</gene>
<evidence type="ECO:0000313" key="2">
    <source>
        <dbReference type="Proteomes" id="UP001162060"/>
    </source>
</evidence>
<evidence type="ECO:0000313" key="1">
    <source>
        <dbReference type="EMBL" id="CAK7933026.1"/>
    </source>
</evidence>
<protein>
    <submittedName>
        <fullName evidence="1">Uncharacterized protein</fullName>
    </submittedName>
</protein>
<sequence>MVQAPAVVEVSLARKRSEDTDDKILTTLVGLAERLTKLESSQRVRDEDELILGAVENCIFTSALGAKCAIDQ</sequence>
<dbReference type="EMBL" id="CAKLBY020000193">
    <property type="protein sequence ID" value="CAK7933026.1"/>
    <property type="molecule type" value="Genomic_DNA"/>
</dbReference>
<proteinExistence type="predicted"/>
<dbReference type="Proteomes" id="UP001162060">
    <property type="component" value="Unassembled WGS sequence"/>
</dbReference>
<comment type="caution">
    <text evidence="1">The sequence shown here is derived from an EMBL/GenBank/DDBJ whole genome shotgun (WGS) entry which is preliminary data.</text>
</comment>
<dbReference type="AlphaFoldDB" id="A0AAV1UFH2"/>
<reference evidence="1" key="1">
    <citation type="submission" date="2024-01" db="EMBL/GenBank/DDBJ databases">
        <authorList>
            <person name="Webb A."/>
        </authorList>
    </citation>
    <scope>NUCLEOTIDE SEQUENCE</scope>
    <source>
        <strain evidence="1">Pm1</strain>
    </source>
</reference>
<organism evidence="1 2">
    <name type="scientific">Peronospora matthiolae</name>
    <dbReference type="NCBI Taxonomy" id="2874970"/>
    <lineage>
        <taxon>Eukaryota</taxon>
        <taxon>Sar</taxon>
        <taxon>Stramenopiles</taxon>
        <taxon>Oomycota</taxon>
        <taxon>Peronosporomycetes</taxon>
        <taxon>Peronosporales</taxon>
        <taxon>Peronosporaceae</taxon>
        <taxon>Peronospora</taxon>
    </lineage>
</organism>